<dbReference type="EMBL" id="RAVZ01000004">
    <property type="protein sequence ID" value="RKG93750.1"/>
    <property type="molecule type" value="Genomic_DNA"/>
</dbReference>
<dbReference type="AlphaFoldDB" id="A0A3A8JPR3"/>
<accession>A0A3A8JPR3</accession>
<name>A0A3A8JPR3_9BACT</name>
<organism evidence="1 2">
    <name type="scientific">Corallococcus terminator</name>
    <dbReference type="NCBI Taxonomy" id="2316733"/>
    <lineage>
        <taxon>Bacteria</taxon>
        <taxon>Pseudomonadati</taxon>
        <taxon>Myxococcota</taxon>
        <taxon>Myxococcia</taxon>
        <taxon>Myxococcales</taxon>
        <taxon>Cystobacterineae</taxon>
        <taxon>Myxococcaceae</taxon>
        <taxon>Corallococcus</taxon>
    </lineage>
</organism>
<evidence type="ECO:0000313" key="1">
    <source>
        <dbReference type="EMBL" id="RKG93750.1"/>
    </source>
</evidence>
<protein>
    <submittedName>
        <fullName evidence="1">Uncharacterized protein</fullName>
    </submittedName>
</protein>
<dbReference type="OrthoDB" id="5382881at2"/>
<comment type="caution">
    <text evidence="1">The sequence shown here is derived from an EMBL/GenBank/DDBJ whole genome shotgun (WGS) entry which is preliminary data.</text>
</comment>
<dbReference type="RefSeq" id="WP_120538726.1">
    <property type="nucleotide sequence ID" value="NZ_RAVZ01000004.1"/>
</dbReference>
<keyword evidence="2" id="KW-1185">Reference proteome</keyword>
<evidence type="ECO:0000313" key="2">
    <source>
        <dbReference type="Proteomes" id="UP000268094"/>
    </source>
</evidence>
<dbReference type="Proteomes" id="UP000268094">
    <property type="component" value="Unassembled WGS sequence"/>
</dbReference>
<sequence>MAFDDTPFERRSIISGMRVRAADGTLLGYVALIGQEHLYVRRSPFNRHWKEVPLSAVGRVLQGAVLLREGTGPLTKADPMFHGEIPTQTLPLALIPGASHV</sequence>
<proteinExistence type="predicted"/>
<gene>
    <name evidence="1" type="ORF">D7V88_01170</name>
</gene>
<reference evidence="2" key="1">
    <citation type="submission" date="2018-09" db="EMBL/GenBank/DDBJ databases">
        <authorList>
            <person name="Livingstone P.G."/>
            <person name="Whitworth D.E."/>
        </authorList>
    </citation>
    <scope>NUCLEOTIDE SEQUENCE [LARGE SCALE GENOMIC DNA]</scope>
    <source>
        <strain evidence="2">CA054A</strain>
    </source>
</reference>